<evidence type="ECO:0000256" key="1">
    <source>
        <dbReference type="ARBA" id="ARBA00004141"/>
    </source>
</evidence>
<protein>
    <submittedName>
        <fullName evidence="7">FUSC family protein</fullName>
    </submittedName>
</protein>
<evidence type="ECO:0000256" key="5">
    <source>
        <dbReference type="SAM" id="Phobius"/>
    </source>
</evidence>
<evidence type="ECO:0000256" key="3">
    <source>
        <dbReference type="ARBA" id="ARBA00022989"/>
    </source>
</evidence>
<feature type="domain" description="Integral membrane bound transporter" evidence="6">
    <location>
        <begin position="30"/>
        <end position="142"/>
    </location>
</feature>
<name>A0A965ZIH3_9SPHI</name>
<keyword evidence="4 5" id="KW-0472">Membrane</keyword>
<reference evidence="7" key="2">
    <citation type="submission" date="2020-10" db="EMBL/GenBank/DDBJ databases">
        <title>Mucilaginibacter sp. nov., isolated from soil.</title>
        <authorList>
            <person name="Jeon C.O."/>
        </authorList>
    </citation>
    <scope>NUCLEOTIDE SEQUENCE</scope>
    <source>
        <strain evidence="7">R11</strain>
    </source>
</reference>
<dbReference type="Proteomes" id="UP000638732">
    <property type="component" value="Unassembled WGS sequence"/>
</dbReference>
<evidence type="ECO:0000313" key="8">
    <source>
        <dbReference type="Proteomes" id="UP000638732"/>
    </source>
</evidence>
<evidence type="ECO:0000256" key="2">
    <source>
        <dbReference type="ARBA" id="ARBA00022692"/>
    </source>
</evidence>
<keyword evidence="3 5" id="KW-1133">Transmembrane helix</keyword>
<dbReference type="AlphaFoldDB" id="A0A965ZIH3"/>
<sequence>MPKLANLLVYILKCLLGTAIGFYLYRLYPTLGAWCLISIILVLAPDDKDAMNLATNRIYANLVGAGIGLTLFYIHPINLFMICIGITLSIIICDLLKLQAATRSAGVALLIITMHQPGEYFWDVALERAAGVVSGCLIGILITYIFHSVISKYLKNAVVENNNSE</sequence>
<keyword evidence="8" id="KW-1185">Reference proteome</keyword>
<comment type="subcellular location">
    <subcellularLocation>
        <location evidence="1">Membrane</location>
        <topology evidence="1">Multi-pass membrane protein</topology>
    </subcellularLocation>
</comment>
<gene>
    <name evidence="7" type="ORF">GSY63_15165</name>
</gene>
<evidence type="ECO:0000256" key="4">
    <source>
        <dbReference type="ARBA" id="ARBA00023136"/>
    </source>
</evidence>
<proteinExistence type="predicted"/>
<feature type="transmembrane region" description="Helical" evidence="5">
    <location>
        <begin position="7"/>
        <end position="25"/>
    </location>
</feature>
<dbReference type="EMBL" id="WWEO01000043">
    <property type="protein sequence ID" value="NCD70707.1"/>
    <property type="molecule type" value="Genomic_DNA"/>
</dbReference>
<evidence type="ECO:0000259" key="6">
    <source>
        <dbReference type="Pfam" id="PF13515"/>
    </source>
</evidence>
<comment type="caution">
    <text evidence="7">The sequence shown here is derived from an EMBL/GenBank/DDBJ whole genome shotgun (WGS) entry which is preliminary data.</text>
</comment>
<reference evidence="7" key="1">
    <citation type="submission" date="2020-01" db="EMBL/GenBank/DDBJ databases">
        <authorList>
            <person name="Seo Y.L."/>
        </authorList>
    </citation>
    <scope>NUCLEOTIDE SEQUENCE</scope>
    <source>
        <strain evidence="7">R11</strain>
    </source>
</reference>
<keyword evidence="2 5" id="KW-0812">Transmembrane</keyword>
<dbReference type="Pfam" id="PF13515">
    <property type="entry name" value="FUSC_2"/>
    <property type="match status" value="1"/>
</dbReference>
<feature type="transmembrane region" description="Helical" evidence="5">
    <location>
        <begin position="128"/>
        <end position="146"/>
    </location>
</feature>
<feature type="transmembrane region" description="Helical" evidence="5">
    <location>
        <begin position="31"/>
        <end position="46"/>
    </location>
</feature>
<evidence type="ECO:0000313" key="7">
    <source>
        <dbReference type="EMBL" id="NCD70707.1"/>
    </source>
</evidence>
<accession>A0A965ZIH3</accession>
<dbReference type="GO" id="GO:0016020">
    <property type="term" value="C:membrane"/>
    <property type="evidence" value="ECO:0007669"/>
    <property type="project" value="UniProtKB-SubCell"/>
</dbReference>
<dbReference type="RefSeq" id="WP_166586665.1">
    <property type="nucleotide sequence ID" value="NZ_WWEO01000043.1"/>
</dbReference>
<organism evidence="7 8">
    <name type="scientific">Mucilaginibacter agri</name>
    <dbReference type="NCBI Taxonomy" id="2695265"/>
    <lineage>
        <taxon>Bacteria</taxon>
        <taxon>Pseudomonadati</taxon>
        <taxon>Bacteroidota</taxon>
        <taxon>Sphingobacteriia</taxon>
        <taxon>Sphingobacteriales</taxon>
        <taxon>Sphingobacteriaceae</taxon>
        <taxon>Mucilaginibacter</taxon>
    </lineage>
</organism>
<feature type="transmembrane region" description="Helical" evidence="5">
    <location>
        <begin position="79"/>
        <end position="98"/>
    </location>
</feature>
<dbReference type="InterPro" id="IPR049453">
    <property type="entry name" value="Memb_transporter_dom"/>
</dbReference>